<sequence length="182" mass="20480">MCREHSQTLTDCFFCLGSISETCLQGSRVPTPTSVCAGQEVHLPALFLHSRSMLWARFLPMTMIEVLALIRERCLQSKQRLRDIASAASTVQPWPSPSKGLSTSFRLYLWDTQRAAWAPLQILAWIYIFSYPNLVIPAWPLSTDLMHTNSNTGTDKALSLGWADPPLYLERIDNPGMTPRPS</sequence>
<dbReference type="AlphaFoldDB" id="A0A7J8ILM1"/>
<dbReference type="EMBL" id="JACASE010000003">
    <property type="protein sequence ID" value="KAF6485556.1"/>
    <property type="molecule type" value="Genomic_DNA"/>
</dbReference>
<accession>A0A7J8ILM1</accession>
<protein>
    <submittedName>
        <fullName evidence="1">Uncharacterized protein</fullName>
    </submittedName>
</protein>
<name>A0A7J8ILM1_ROUAE</name>
<evidence type="ECO:0000313" key="2">
    <source>
        <dbReference type="Proteomes" id="UP000593571"/>
    </source>
</evidence>
<evidence type="ECO:0000313" key="1">
    <source>
        <dbReference type="EMBL" id="KAF6485556.1"/>
    </source>
</evidence>
<keyword evidence="2" id="KW-1185">Reference proteome</keyword>
<organism evidence="1 2">
    <name type="scientific">Rousettus aegyptiacus</name>
    <name type="common">Egyptian fruit bat</name>
    <name type="synonym">Pteropus aegyptiacus</name>
    <dbReference type="NCBI Taxonomy" id="9407"/>
    <lineage>
        <taxon>Eukaryota</taxon>
        <taxon>Metazoa</taxon>
        <taxon>Chordata</taxon>
        <taxon>Craniata</taxon>
        <taxon>Vertebrata</taxon>
        <taxon>Euteleostomi</taxon>
        <taxon>Mammalia</taxon>
        <taxon>Eutheria</taxon>
        <taxon>Laurasiatheria</taxon>
        <taxon>Chiroptera</taxon>
        <taxon>Yinpterochiroptera</taxon>
        <taxon>Pteropodoidea</taxon>
        <taxon>Pteropodidae</taxon>
        <taxon>Rousettinae</taxon>
        <taxon>Rousettus</taxon>
    </lineage>
</organism>
<gene>
    <name evidence="1" type="ORF">HJG63_010711</name>
</gene>
<dbReference type="Proteomes" id="UP000593571">
    <property type="component" value="Unassembled WGS sequence"/>
</dbReference>
<proteinExistence type="predicted"/>
<reference evidence="1 2" key="1">
    <citation type="journal article" date="2020" name="Nature">
        <title>Six reference-quality genomes reveal evolution of bat adaptations.</title>
        <authorList>
            <person name="Jebb D."/>
            <person name="Huang Z."/>
            <person name="Pippel M."/>
            <person name="Hughes G.M."/>
            <person name="Lavrichenko K."/>
            <person name="Devanna P."/>
            <person name="Winkler S."/>
            <person name="Jermiin L.S."/>
            <person name="Skirmuntt E.C."/>
            <person name="Katzourakis A."/>
            <person name="Burkitt-Gray L."/>
            <person name="Ray D.A."/>
            <person name="Sullivan K.A.M."/>
            <person name="Roscito J.G."/>
            <person name="Kirilenko B.M."/>
            <person name="Davalos L.M."/>
            <person name="Corthals A.P."/>
            <person name="Power M.L."/>
            <person name="Jones G."/>
            <person name="Ransome R.D."/>
            <person name="Dechmann D.K.N."/>
            <person name="Locatelli A.G."/>
            <person name="Puechmaille S.J."/>
            <person name="Fedrigo O."/>
            <person name="Jarvis E.D."/>
            <person name="Hiller M."/>
            <person name="Vernes S.C."/>
            <person name="Myers E.W."/>
            <person name="Teeling E.C."/>
        </authorList>
    </citation>
    <scope>NUCLEOTIDE SEQUENCE [LARGE SCALE GENOMIC DNA]</scope>
    <source>
        <strain evidence="1">MRouAeg1</strain>
        <tissue evidence="1">Muscle</tissue>
    </source>
</reference>
<comment type="caution">
    <text evidence="1">The sequence shown here is derived from an EMBL/GenBank/DDBJ whole genome shotgun (WGS) entry which is preliminary data.</text>
</comment>